<comment type="subcellular location">
    <subcellularLocation>
        <location evidence="8">Cell membrane</location>
        <topology evidence="8">Multi-pass membrane protein</topology>
    </subcellularLocation>
</comment>
<feature type="signal peptide" evidence="9">
    <location>
        <begin position="1"/>
        <end position="21"/>
    </location>
</feature>
<evidence type="ECO:0000256" key="4">
    <source>
        <dbReference type="ARBA" id="ARBA00022989"/>
    </source>
</evidence>
<evidence type="ECO:0000256" key="1">
    <source>
        <dbReference type="ARBA" id="ARBA00022448"/>
    </source>
</evidence>
<dbReference type="InterPro" id="IPR003810">
    <property type="entry name" value="Mntp/YtaF"/>
</dbReference>
<evidence type="ECO:0000256" key="3">
    <source>
        <dbReference type="ARBA" id="ARBA00022692"/>
    </source>
</evidence>
<keyword evidence="2 8" id="KW-1003">Cell membrane</keyword>
<keyword evidence="9" id="KW-0732">Signal</keyword>
<accession>A0A059FJL1</accession>
<dbReference type="InterPro" id="IPR022929">
    <property type="entry name" value="Put_MntP"/>
</dbReference>
<comment type="caution">
    <text evidence="10">The sequence shown here is derived from an EMBL/GenBank/DDBJ whole genome shotgun (WGS) entry which is preliminary data.</text>
</comment>
<keyword evidence="3 8" id="KW-0812">Transmembrane</keyword>
<dbReference type="AlphaFoldDB" id="A0A059FJL1"/>
<proteinExistence type="inferred from homology"/>
<evidence type="ECO:0000256" key="8">
    <source>
        <dbReference type="HAMAP-Rule" id="MF_01521"/>
    </source>
</evidence>
<dbReference type="GO" id="GO:0005384">
    <property type="term" value="F:manganese ion transmembrane transporter activity"/>
    <property type="evidence" value="ECO:0007669"/>
    <property type="project" value="UniProtKB-UniRule"/>
</dbReference>
<reference evidence="10 11" key="1">
    <citation type="journal article" date="2014" name="Antonie Van Leeuwenhoek">
        <title>Hyphomonas beringensis sp. nov. and Hyphomonas chukchiensis sp. nov., isolated from surface seawater of the Bering Sea and Chukchi Sea.</title>
        <authorList>
            <person name="Li C."/>
            <person name="Lai Q."/>
            <person name="Li G."/>
            <person name="Dong C."/>
            <person name="Wang J."/>
            <person name="Liao Y."/>
            <person name="Shao Z."/>
        </authorList>
    </citation>
    <scope>NUCLEOTIDE SEQUENCE [LARGE SCALE GENOMIC DNA]</scope>
    <source>
        <strain evidence="10 11">MHS-2</strain>
    </source>
</reference>
<dbReference type="Pfam" id="PF02659">
    <property type="entry name" value="Mntp"/>
    <property type="match status" value="1"/>
</dbReference>
<keyword evidence="11" id="KW-1185">Reference proteome</keyword>
<feature type="transmembrane region" description="Helical" evidence="8">
    <location>
        <begin position="170"/>
        <end position="190"/>
    </location>
</feature>
<evidence type="ECO:0000256" key="5">
    <source>
        <dbReference type="ARBA" id="ARBA00023065"/>
    </source>
</evidence>
<dbReference type="HAMAP" id="MF_01521">
    <property type="entry name" value="MntP_pump"/>
    <property type="match status" value="1"/>
</dbReference>
<keyword evidence="7 8" id="KW-0464">Manganese</keyword>
<dbReference type="PANTHER" id="PTHR35529">
    <property type="entry name" value="MANGANESE EFFLUX PUMP MNTP-RELATED"/>
    <property type="match status" value="1"/>
</dbReference>
<evidence type="ECO:0000313" key="10">
    <source>
        <dbReference type="EMBL" id="KCZ90721.1"/>
    </source>
</evidence>
<evidence type="ECO:0000256" key="2">
    <source>
        <dbReference type="ARBA" id="ARBA00022475"/>
    </source>
</evidence>
<name>A0A059FJL1_9PROT</name>
<comment type="similarity">
    <text evidence="8">Belongs to the MntP (TC 9.B.29) family.</text>
</comment>
<dbReference type="EMBL" id="ARYK01000006">
    <property type="protein sequence ID" value="KCZ90721.1"/>
    <property type="molecule type" value="Genomic_DNA"/>
</dbReference>
<dbReference type="RefSeq" id="WP_241764745.1">
    <property type="nucleotide sequence ID" value="NZ_ARYK01000006.1"/>
</dbReference>
<evidence type="ECO:0000256" key="6">
    <source>
        <dbReference type="ARBA" id="ARBA00023136"/>
    </source>
</evidence>
<organism evidence="10 11">
    <name type="scientific">Hyphomonas johnsonii MHS-2</name>
    <dbReference type="NCBI Taxonomy" id="1280950"/>
    <lineage>
        <taxon>Bacteria</taxon>
        <taxon>Pseudomonadati</taxon>
        <taxon>Pseudomonadota</taxon>
        <taxon>Alphaproteobacteria</taxon>
        <taxon>Hyphomonadales</taxon>
        <taxon>Hyphomonadaceae</taxon>
        <taxon>Hyphomonas</taxon>
    </lineage>
</organism>
<comment type="function">
    <text evidence="8">Probably functions as a manganese efflux pump.</text>
</comment>
<feature type="chain" id="PRO_5001578159" description="Putative manganese efflux pump MntP" evidence="9">
    <location>
        <begin position="22"/>
        <end position="193"/>
    </location>
</feature>
<feature type="transmembrane region" description="Helical" evidence="8">
    <location>
        <begin position="138"/>
        <end position="158"/>
    </location>
</feature>
<dbReference type="eggNOG" id="COG1971">
    <property type="taxonomic scope" value="Bacteria"/>
</dbReference>
<dbReference type="PATRIC" id="fig|1280950.3.peg.2555"/>
<keyword evidence="4 8" id="KW-1133">Transmembrane helix</keyword>
<dbReference type="Proteomes" id="UP000025171">
    <property type="component" value="Unassembled WGS sequence"/>
</dbReference>
<feature type="transmembrane region" description="Helical" evidence="8">
    <location>
        <begin position="69"/>
        <end position="87"/>
    </location>
</feature>
<sequence length="193" mass="19638">MIHAFLTLALVCLALSTDAFAAALARGSRQRTHNIGQAVRVGAVFGLSEGLMFLLGWGLARSVAAYAEVVDHWIALILLAAIGAHMIREGLGDHPDEVPGEPAAQQRASPLLTLLTAIGTSVDAAAVGVAMALAGTSAWLALAIGLTSFVISTLGFSIGPALGVRFGQRAEIGGGLVLVAIGVSIFYSHVTGG</sequence>
<evidence type="ECO:0000256" key="7">
    <source>
        <dbReference type="ARBA" id="ARBA00023211"/>
    </source>
</evidence>
<gene>
    <name evidence="8" type="primary">mntP</name>
    <name evidence="10" type="ORF">HJO_12756</name>
</gene>
<protein>
    <recommendedName>
        <fullName evidence="8">Putative manganese efflux pump MntP</fullName>
    </recommendedName>
</protein>
<evidence type="ECO:0000256" key="9">
    <source>
        <dbReference type="SAM" id="SignalP"/>
    </source>
</evidence>
<dbReference type="GO" id="GO:0005886">
    <property type="term" value="C:plasma membrane"/>
    <property type="evidence" value="ECO:0007669"/>
    <property type="project" value="UniProtKB-SubCell"/>
</dbReference>
<keyword evidence="1 8" id="KW-0813">Transport</keyword>
<dbReference type="PANTHER" id="PTHR35529:SF1">
    <property type="entry name" value="MANGANESE EFFLUX PUMP MNTP-RELATED"/>
    <property type="match status" value="1"/>
</dbReference>
<feature type="transmembrane region" description="Helical" evidence="8">
    <location>
        <begin position="37"/>
        <end position="57"/>
    </location>
</feature>
<keyword evidence="5 8" id="KW-0406">Ion transport</keyword>
<keyword evidence="6 8" id="KW-0472">Membrane</keyword>
<evidence type="ECO:0000313" key="11">
    <source>
        <dbReference type="Proteomes" id="UP000025171"/>
    </source>
</evidence>
<comment type="caution">
    <text evidence="8">Lacks conserved residue(s) required for the propagation of feature annotation.</text>
</comment>